<evidence type="ECO:0000256" key="3">
    <source>
        <dbReference type="ARBA" id="ARBA00022771"/>
    </source>
</evidence>
<protein>
    <recommendedName>
        <fullName evidence="9">RING-type domain-containing protein</fullName>
    </recommendedName>
</protein>
<evidence type="ECO:0000313" key="6">
    <source>
        <dbReference type="EMBL" id="KAL3883191.1"/>
    </source>
</evidence>
<dbReference type="AlphaFoldDB" id="A0ABD3XAD4"/>
<dbReference type="FunFam" id="1.10.1170.10:FF:000002">
    <property type="entry name" value="Baculoviral IAP repeat containing 7"/>
    <property type="match status" value="1"/>
</dbReference>
<dbReference type="PANTHER" id="PTHR10044:SF139">
    <property type="entry name" value="DEATH-ASSOCIATED INHIBITOR OF APOPTOSIS 2"/>
    <property type="match status" value="1"/>
</dbReference>
<dbReference type="InterPro" id="IPR013083">
    <property type="entry name" value="Znf_RING/FYVE/PHD"/>
</dbReference>
<dbReference type="Proteomes" id="UP001634394">
    <property type="component" value="Unassembled WGS sequence"/>
</dbReference>
<keyword evidence="1" id="KW-0053">Apoptosis</keyword>
<name>A0ABD3XAD4_SINWO</name>
<organism evidence="7 8">
    <name type="scientific">Sinanodonta woodiana</name>
    <name type="common">Chinese pond mussel</name>
    <name type="synonym">Anodonta woodiana</name>
    <dbReference type="NCBI Taxonomy" id="1069815"/>
    <lineage>
        <taxon>Eukaryota</taxon>
        <taxon>Metazoa</taxon>
        <taxon>Spiralia</taxon>
        <taxon>Lophotrochozoa</taxon>
        <taxon>Mollusca</taxon>
        <taxon>Bivalvia</taxon>
        <taxon>Autobranchia</taxon>
        <taxon>Heteroconchia</taxon>
        <taxon>Palaeoheterodonta</taxon>
        <taxon>Unionida</taxon>
        <taxon>Unionoidea</taxon>
        <taxon>Unionidae</taxon>
        <taxon>Unioninae</taxon>
        <taxon>Sinanodonta</taxon>
    </lineage>
</organism>
<evidence type="ECO:0000256" key="2">
    <source>
        <dbReference type="ARBA" id="ARBA00022723"/>
    </source>
</evidence>
<keyword evidence="4" id="KW-0862">Zinc</keyword>
<accession>A0ABD3XAD4</accession>
<dbReference type="EMBL" id="JBJQND010000003">
    <property type="protein sequence ID" value="KAL3883221.1"/>
    <property type="molecule type" value="Genomic_DNA"/>
</dbReference>
<keyword evidence="8" id="KW-1185">Reference proteome</keyword>
<dbReference type="GO" id="GO:0008270">
    <property type="term" value="F:zinc ion binding"/>
    <property type="evidence" value="ECO:0007669"/>
    <property type="project" value="UniProtKB-KW"/>
</dbReference>
<keyword evidence="3" id="KW-0863">Zinc-finger</keyword>
<evidence type="ECO:0000256" key="1">
    <source>
        <dbReference type="ARBA" id="ARBA00022703"/>
    </source>
</evidence>
<dbReference type="InterPro" id="IPR001370">
    <property type="entry name" value="BIR_rpt"/>
</dbReference>
<dbReference type="Pfam" id="PF13920">
    <property type="entry name" value="zf-C3HC4_3"/>
    <property type="match status" value="1"/>
</dbReference>
<feature type="compositionally biased region" description="Polar residues" evidence="5">
    <location>
        <begin position="232"/>
        <end position="270"/>
    </location>
</feature>
<dbReference type="PANTHER" id="PTHR10044">
    <property type="entry name" value="INHIBITOR OF APOPTOSIS"/>
    <property type="match status" value="1"/>
</dbReference>
<dbReference type="InterPro" id="IPR050784">
    <property type="entry name" value="IAP"/>
</dbReference>
<gene>
    <name evidence="6" type="ORF">ACJMK2_029482</name>
    <name evidence="7" type="ORF">ACJMK2_029509</name>
</gene>
<sequence>MAEGIIVSHCTSLLDRPDSNTSNLICKLIPHFGGQFLCFKWAGESSLDVMIIRQVVIIDRIKYCFRRVSSDYVGRFNTQMYSSNDTTVSCILLCQKNNLFLCRHYRIQQVIKTIYNYLAEVGFRISFMEYNSEDSSFKSKRKNKNYSFSAKLLRQIRRYESLFRTKNVINSDKLVKNTNSGKREIWSKYRIKKPTKKFKMVKPRCNKDGHVFKLYPFHGTNQHIYPDFPQYNDGTSNTRTSLQNDIGNVRQSPSQSTAQHNVRHSLQSLSIDDERYLPHTPNTSSRSIPTPMEYEDAPCTTFSGQPVCQDGASSIGLEADISQESSRSDMCISGRSLDQTMRFQFTGVHLNNETTSAIDSGPFIPQTIARQGTRFSDFPRSLGNDRFSEYANFNDRLKTFSRWPSDIMQTPPQVAEAGFFYTGEQDTVRCFACDGGLKNWDPDDDPWIEHARWFPECAYVRHIKGEEFINLVRMMTEESDEEFDYTVHAGASGGAENNNTNANLVFDEISVPSVLETESAQSVLSMGYSKRNVALAINDIFKKGKDTFSGQEIADILLEKDMREENVCSNVSTDYSHSVDSIATTEQVIRENKHLKELLQCIECKTGERNILFLPCTHHVVCESCSRDLHVCTYCYRKINEKIRTYMA</sequence>
<evidence type="ECO:0000313" key="7">
    <source>
        <dbReference type="EMBL" id="KAL3883221.1"/>
    </source>
</evidence>
<feature type="region of interest" description="Disordered" evidence="5">
    <location>
        <begin position="232"/>
        <end position="291"/>
    </location>
</feature>
<proteinExistence type="predicted"/>
<dbReference type="GO" id="GO:0006915">
    <property type="term" value="P:apoptotic process"/>
    <property type="evidence" value="ECO:0007669"/>
    <property type="project" value="UniProtKB-KW"/>
</dbReference>
<dbReference type="Gene3D" id="3.30.40.10">
    <property type="entry name" value="Zinc/RING finger domain, C3HC4 (zinc finger)"/>
    <property type="match status" value="1"/>
</dbReference>
<comment type="caution">
    <text evidence="7">The sequence shown here is derived from an EMBL/GenBank/DDBJ whole genome shotgun (WGS) entry which is preliminary data.</text>
</comment>
<dbReference type="PROSITE" id="PS50143">
    <property type="entry name" value="BIR_REPEAT_2"/>
    <property type="match status" value="1"/>
</dbReference>
<dbReference type="SUPFAM" id="SSF57924">
    <property type="entry name" value="Inhibitor of apoptosis (IAP) repeat"/>
    <property type="match status" value="1"/>
</dbReference>
<evidence type="ECO:0000256" key="4">
    <source>
        <dbReference type="ARBA" id="ARBA00022833"/>
    </source>
</evidence>
<dbReference type="EMBL" id="JBJQND010000003">
    <property type="protein sequence ID" value="KAL3883192.1"/>
    <property type="molecule type" value="Genomic_DNA"/>
</dbReference>
<dbReference type="FunFam" id="1.10.1170.10:FF:000003">
    <property type="entry name" value="E3 ubiquitin-protein ligase XIAP"/>
    <property type="match status" value="1"/>
</dbReference>
<evidence type="ECO:0000313" key="8">
    <source>
        <dbReference type="Proteomes" id="UP001634394"/>
    </source>
</evidence>
<evidence type="ECO:0000256" key="5">
    <source>
        <dbReference type="SAM" id="MobiDB-lite"/>
    </source>
</evidence>
<reference evidence="7 8" key="1">
    <citation type="submission" date="2024-11" db="EMBL/GenBank/DDBJ databases">
        <title>Chromosome-level genome assembly of the freshwater bivalve Anodonta woodiana.</title>
        <authorList>
            <person name="Chen X."/>
        </authorList>
    </citation>
    <scope>NUCLEOTIDE SEQUENCE [LARGE SCALE GENOMIC DNA]</scope>
    <source>
        <strain evidence="7">MN2024</strain>
        <tissue evidence="7">Gills</tissue>
    </source>
</reference>
<dbReference type="SMART" id="SM00238">
    <property type="entry name" value="BIR"/>
    <property type="match status" value="1"/>
</dbReference>
<keyword evidence="2" id="KW-0479">Metal-binding</keyword>
<dbReference type="EMBL" id="JBJQND010000003">
    <property type="protein sequence ID" value="KAL3883191.1"/>
    <property type="molecule type" value="Genomic_DNA"/>
</dbReference>
<dbReference type="EMBL" id="JBJQND010000003">
    <property type="protein sequence ID" value="KAL3883220.1"/>
    <property type="molecule type" value="Genomic_DNA"/>
</dbReference>
<evidence type="ECO:0008006" key="9">
    <source>
        <dbReference type="Google" id="ProtNLM"/>
    </source>
</evidence>
<dbReference type="CDD" id="cd00022">
    <property type="entry name" value="BIR"/>
    <property type="match status" value="1"/>
</dbReference>
<dbReference type="Gene3D" id="1.10.1170.10">
    <property type="entry name" value="Inhibitor Of Apoptosis Protein (2mihbC-IAP-1), Chain A"/>
    <property type="match status" value="1"/>
</dbReference>
<dbReference type="Pfam" id="PF00653">
    <property type="entry name" value="BIR"/>
    <property type="match status" value="1"/>
</dbReference>